<reference evidence="6" key="1">
    <citation type="submission" date="2016-10" db="EMBL/GenBank/DDBJ databases">
        <authorList>
            <person name="Varghese N."/>
            <person name="Submissions S."/>
        </authorList>
    </citation>
    <scope>NUCLEOTIDE SEQUENCE [LARGE SCALE GENOMIC DNA]</scope>
    <source>
        <strain evidence="6">CGMCC 1.10658</strain>
    </source>
</reference>
<protein>
    <submittedName>
        <fullName evidence="5">MutS domain V</fullName>
    </submittedName>
</protein>
<dbReference type="SMART" id="SM00534">
    <property type="entry name" value="MUTSac"/>
    <property type="match status" value="1"/>
</dbReference>
<proteinExistence type="predicted"/>
<dbReference type="InterPro" id="IPR045076">
    <property type="entry name" value="MutS"/>
</dbReference>
<name>A0A1G9DPV2_9GAMM</name>
<evidence type="ECO:0000313" key="5">
    <source>
        <dbReference type="EMBL" id="SDK65886.1"/>
    </source>
</evidence>
<dbReference type="Pfam" id="PF00488">
    <property type="entry name" value="MutS_V"/>
    <property type="match status" value="1"/>
</dbReference>
<dbReference type="Proteomes" id="UP000199305">
    <property type="component" value="Unassembled WGS sequence"/>
</dbReference>
<keyword evidence="2" id="KW-0067">ATP-binding</keyword>
<dbReference type="GO" id="GO:0140664">
    <property type="term" value="F:ATP-dependent DNA damage sensor activity"/>
    <property type="evidence" value="ECO:0007669"/>
    <property type="project" value="InterPro"/>
</dbReference>
<dbReference type="Gene3D" id="3.40.50.300">
    <property type="entry name" value="P-loop containing nucleotide triphosphate hydrolases"/>
    <property type="match status" value="1"/>
</dbReference>
<keyword evidence="6" id="KW-1185">Reference proteome</keyword>
<gene>
    <name evidence="5" type="ORF">SAMN05216212_2906</name>
</gene>
<feature type="domain" description="DNA mismatch repair proteins mutS family" evidence="4">
    <location>
        <begin position="215"/>
        <end position="403"/>
    </location>
</feature>
<dbReference type="GO" id="GO:0030983">
    <property type="term" value="F:mismatched DNA binding"/>
    <property type="evidence" value="ECO:0007669"/>
    <property type="project" value="InterPro"/>
</dbReference>
<sequence length="415" mass="46016">MENPPAEAARIREIQASIAFIQGQRALFDALPSAYASDSTEDYMRKILPAVDYRGWLEFVLGAVQIWSSQDSHFFSILRGVQCAAQMIQSLRQFTAQPGLAGVGGEFAPLLGDMKKLLARPELQRVPDHAVGGLSTWRLLRLDQLLRVQEKETVNQLLSLVYEMDALVSMADATVRHGFVMPQVDEGLPQVSGEGLFHPYLDKPVPNPVALDQQHRILFLTGPNMAGKTTYLRAFATALYLGHLGMGVPAASFRFAPVQRLFSSICLSDDLRSGVSYFRAEALRVKVVAEAVAQGEYVVALMDEPFKGTNVKDAFDASLAILQRLSTRPNCLFMFSSHHIELSEQLDTAHGQVDCRYFEAEESGGRLRFDYRLRPGVSGQRLGMRVLREEGIFDLLDSQEKATGTTSACARIERT</sequence>
<dbReference type="STRING" id="658219.SAMN05216212_2906"/>
<dbReference type="GO" id="GO:0005829">
    <property type="term" value="C:cytosol"/>
    <property type="evidence" value="ECO:0007669"/>
    <property type="project" value="TreeGrafter"/>
</dbReference>
<evidence type="ECO:0000256" key="3">
    <source>
        <dbReference type="ARBA" id="ARBA00023125"/>
    </source>
</evidence>
<organism evidence="5 6">
    <name type="scientific">Microbulbifer yueqingensis</name>
    <dbReference type="NCBI Taxonomy" id="658219"/>
    <lineage>
        <taxon>Bacteria</taxon>
        <taxon>Pseudomonadati</taxon>
        <taxon>Pseudomonadota</taxon>
        <taxon>Gammaproteobacteria</taxon>
        <taxon>Cellvibrionales</taxon>
        <taxon>Microbulbiferaceae</taxon>
        <taxon>Microbulbifer</taxon>
    </lineage>
</organism>
<dbReference type="PANTHER" id="PTHR11361:SF99">
    <property type="entry name" value="DNA MISMATCH REPAIR PROTEIN"/>
    <property type="match status" value="1"/>
</dbReference>
<keyword evidence="1" id="KW-0547">Nucleotide-binding</keyword>
<dbReference type="GO" id="GO:0005524">
    <property type="term" value="F:ATP binding"/>
    <property type="evidence" value="ECO:0007669"/>
    <property type="project" value="UniProtKB-KW"/>
</dbReference>
<evidence type="ECO:0000256" key="2">
    <source>
        <dbReference type="ARBA" id="ARBA00022840"/>
    </source>
</evidence>
<dbReference type="InterPro" id="IPR000432">
    <property type="entry name" value="DNA_mismatch_repair_MutS_C"/>
</dbReference>
<evidence type="ECO:0000313" key="6">
    <source>
        <dbReference type="Proteomes" id="UP000199305"/>
    </source>
</evidence>
<dbReference type="SUPFAM" id="SSF52540">
    <property type="entry name" value="P-loop containing nucleoside triphosphate hydrolases"/>
    <property type="match status" value="1"/>
</dbReference>
<keyword evidence="3" id="KW-0238">DNA-binding</keyword>
<dbReference type="PANTHER" id="PTHR11361">
    <property type="entry name" value="DNA MISMATCH REPAIR PROTEIN MUTS FAMILY MEMBER"/>
    <property type="match status" value="1"/>
</dbReference>
<dbReference type="AlphaFoldDB" id="A0A1G9DPV2"/>
<evidence type="ECO:0000256" key="1">
    <source>
        <dbReference type="ARBA" id="ARBA00022741"/>
    </source>
</evidence>
<dbReference type="EMBL" id="FNFH01000006">
    <property type="protein sequence ID" value="SDK65886.1"/>
    <property type="molecule type" value="Genomic_DNA"/>
</dbReference>
<evidence type="ECO:0000259" key="4">
    <source>
        <dbReference type="SMART" id="SM00534"/>
    </source>
</evidence>
<dbReference type="InterPro" id="IPR027417">
    <property type="entry name" value="P-loop_NTPase"/>
</dbReference>
<dbReference type="GO" id="GO:0006298">
    <property type="term" value="P:mismatch repair"/>
    <property type="evidence" value="ECO:0007669"/>
    <property type="project" value="InterPro"/>
</dbReference>
<accession>A0A1G9DPV2</accession>